<feature type="region of interest" description="Disordered" evidence="1">
    <location>
        <begin position="73"/>
        <end position="94"/>
    </location>
</feature>
<protein>
    <submittedName>
        <fullName evidence="3">Uncharacterized protein</fullName>
    </submittedName>
</protein>
<accession>A0A7E4WAX5</accession>
<sequence>MCQSLIDRRLTEASRHSVQLGCPGLPSDEHQPGWSRSALINAFKWASLRDLSDLTPSEDDEDCQNICHRAGSCRPKGSDVSGSTNNGQERSLRKDNDVVFVPVETDNCNYFV</sequence>
<feature type="compositionally biased region" description="Polar residues" evidence="1">
    <location>
        <begin position="80"/>
        <end position="89"/>
    </location>
</feature>
<name>A0A7E4WAX5_PANRE</name>
<dbReference type="AlphaFoldDB" id="A0A7E4WAX5"/>
<keyword evidence="2" id="KW-1185">Reference proteome</keyword>
<organism evidence="2 3">
    <name type="scientific">Panagrellus redivivus</name>
    <name type="common">Microworm</name>
    <dbReference type="NCBI Taxonomy" id="6233"/>
    <lineage>
        <taxon>Eukaryota</taxon>
        <taxon>Metazoa</taxon>
        <taxon>Ecdysozoa</taxon>
        <taxon>Nematoda</taxon>
        <taxon>Chromadorea</taxon>
        <taxon>Rhabditida</taxon>
        <taxon>Tylenchina</taxon>
        <taxon>Panagrolaimomorpha</taxon>
        <taxon>Panagrolaimoidea</taxon>
        <taxon>Panagrolaimidae</taxon>
        <taxon>Panagrellus</taxon>
    </lineage>
</organism>
<reference evidence="2" key="1">
    <citation type="journal article" date="2013" name="Genetics">
        <title>The draft genome and transcriptome of Panagrellus redivivus are shaped by the harsh demands of a free-living lifestyle.</title>
        <authorList>
            <person name="Srinivasan J."/>
            <person name="Dillman A.R."/>
            <person name="Macchietto M.G."/>
            <person name="Heikkinen L."/>
            <person name="Lakso M."/>
            <person name="Fracchia K.M."/>
            <person name="Antoshechkin I."/>
            <person name="Mortazavi A."/>
            <person name="Wong G."/>
            <person name="Sternberg P.W."/>
        </authorList>
    </citation>
    <scope>NUCLEOTIDE SEQUENCE [LARGE SCALE GENOMIC DNA]</scope>
    <source>
        <strain evidence="2">MT8872</strain>
    </source>
</reference>
<evidence type="ECO:0000313" key="3">
    <source>
        <dbReference type="WBParaSite" id="Pan_g9032.t1"/>
    </source>
</evidence>
<dbReference type="Proteomes" id="UP000492821">
    <property type="component" value="Unassembled WGS sequence"/>
</dbReference>
<dbReference type="WBParaSite" id="Pan_g9032.t1">
    <property type="protein sequence ID" value="Pan_g9032.t1"/>
    <property type="gene ID" value="Pan_g9032"/>
</dbReference>
<evidence type="ECO:0000313" key="2">
    <source>
        <dbReference type="Proteomes" id="UP000492821"/>
    </source>
</evidence>
<evidence type="ECO:0000256" key="1">
    <source>
        <dbReference type="SAM" id="MobiDB-lite"/>
    </source>
</evidence>
<proteinExistence type="predicted"/>
<reference evidence="3" key="2">
    <citation type="submission" date="2020-10" db="UniProtKB">
        <authorList>
            <consortium name="WormBaseParasite"/>
        </authorList>
    </citation>
    <scope>IDENTIFICATION</scope>
</reference>